<gene>
    <name evidence="1" type="ORF">KME07_18570</name>
</gene>
<dbReference type="Proteomes" id="UP000707356">
    <property type="component" value="Unassembled WGS sequence"/>
</dbReference>
<protein>
    <submittedName>
        <fullName evidence="1">Uncharacterized protein</fullName>
    </submittedName>
</protein>
<organism evidence="1 2">
    <name type="scientific">Pegethrix bostrychoides GSE-TBD4-15B</name>
    <dbReference type="NCBI Taxonomy" id="2839662"/>
    <lineage>
        <taxon>Bacteria</taxon>
        <taxon>Bacillati</taxon>
        <taxon>Cyanobacteriota</taxon>
        <taxon>Cyanophyceae</taxon>
        <taxon>Oculatellales</taxon>
        <taxon>Oculatellaceae</taxon>
        <taxon>Pegethrix</taxon>
    </lineage>
</organism>
<accession>A0A951PE80</accession>
<dbReference type="EMBL" id="JAHHHV010000076">
    <property type="protein sequence ID" value="MBW4467435.1"/>
    <property type="molecule type" value="Genomic_DNA"/>
</dbReference>
<evidence type="ECO:0000313" key="2">
    <source>
        <dbReference type="Proteomes" id="UP000707356"/>
    </source>
</evidence>
<name>A0A951PE80_9CYAN</name>
<reference evidence="1" key="2">
    <citation type="journal article" date="2022" name="Microbiol. Resour. Announc.">
        <title>Metagenome Sequencing to Explore Phylogenomics of Terrestrial Cyanobacteria.</title>
        <authorList>
            <person name="Ward R.D."/>
            <person name="Stajich J.E."/>
            <person name="Johansen J.R."/>
            <person name="Huntemann M."/>
            <person name="Clum A."/>
            <person name="Foster B."/>
            <person name="Foster B."/>
            <person name="Roux S."/>
            <person name="Palaniappan K."/>
            <person name="Varghese N."/>
            <person name="Mukherjee S."/>
            <person name="Reddy T.B.K."/>
            <person name="Daum C."/>
            <person name="Copeland A."/>
            <person name="Chen I.A."/>
            <person name="Ivanova N.N."/>
            <person name="Kyrpides N.C."/>
            <person name="Shapiro N."/>
            <person name="Eloe-Fadrosh E.A."/>
            <person name="Pietrasiak N."/>
        </authorList>
    </citation>
    <scope>NUCLEOTIDE SEQUENCE</scope>
    <source>
        <strain evidence="1">GSE-TBD4-15B</strain>
    </source>
</reference>
<proteinExistence type="predicted"/>
<dbReference type="AlphaFoldDB" id="A0A951PE80"/>
<reference evidence="1" key="1">
    <citation type="submission" date="2021-05" db="EMBL/GenBank/DDBJ databases">
        <authorList>
            <person name="Pietrasiak N."/>
            <person name="Ward R."/>
            <person name="Stajich J.E."/>
            <person name="Kurbessoian T."/>
        </authorList>
    </citation>
    <scope>NUCLEOTIDE SEQUENCE</scope>
    <source>
        <strain evidence="1">GSE-TBD4-15B</strain>
    </source>
</reference>
<evidence type="ECO:0000313" key="1">
    <source>
        <dbReference type="EMBL" id="MBW4467435.1"/>
    </source>
</evidence>
<comment type="caution">
    <text evidence="1">The sequence shown here is derived from an EMBL/GenBank/DDBJ whole genome shotgun (WGS) entry which is preliminary data.</text>
</comment>
<sequence length="92" mass="10368">MGKLTLQVRTADNLLDLLTKSESAAWVVAEEKAEKITHIQIVNFSGTQMIEGVFDRSSSYRTEDGRLVIKFLDGRIINCIVQFVGQNPVHYI</sequence>